<accession>K3XB91</accession>
<dbReference type="InterPro" id="IPR011992">
    <property type="entry name" value="EF-hand-dom_pair"/>
</dbReference>
<keyword evidence="4" id="KW-0106">Calcium</keyword>
<evidence type="ECO:0000256" key="2">
    <source>
        <dbReference type="ARBA" id="ARBA00022475"/>
    </source>
</evidence>
<reference evidence="11" key="1">
    <citation type="journal article" date="2010" name="Genome Biol.">
        <title>Genome sequence of the necrotrophic plant pathogen Pythium ultimum reveals original pathogenicity mechanisms and effector repertoire.</title>
        <authorList>
            <person name="Levesque C.A."/>
            <person name="Brouwer H."/>
            <person name="Cano L."/>
            <person name="Hamilton J.P."/>
            <person name="Holt C."/>
            <person name="Huitema E."/>
            <person name="Raffaele S."/>
            <person name="Robideau G.P."/>
            <person name="Thines M."/>
            <person name="Win J."/>
            <person name="Zerillo M.M."/>
            <person name="Beakes G.W."/>
            <person name="Boore J.L."/>
            <person name="Busam D."/>
            <person name="Dumas B."/>
            <person name="Ferriera S."/>
            <person name="Fuerstenberg S.I."/>
            <person name="Gachon C.M."/>
            <person name="Gaulin E."/>
            <person name="Govers F."/>
            <person name="Grenville-Briggs L."/>
            <person name="Horner N."/>
            <person name="Hostetler J."/>
            <person name="Jiang R.H."/>
            <person name="Johnson J."/>
            <person name="Krajaejun T."/>
            <person name="Lin H."/>
            <person name="Meijer H.J."/>
            <person name="Moore B."/>
            <person name="Morris P."/>
            <person name="Phuntmart V."/>
            <person name="Puiu D."/>
            <person name="Shetty J."/>
            <person name="Stajich J.E."/>
            <person name="Tripathy S."/>
            <person name="Wawra S."/>
            <person name="van West P."/>
            <person name="Whitty B.R."/>
            <person name="Coutinho P.M."/>
            <person name="Henrissat B."/>
            <person name="Martin F."/>
            <person name="Thomas P.D."/>
            <person name="Tyler B.M."/>
            <person name="De Vries R.P."/>
            <person name="Kamoun S."/>
            <person name="Yandell M."/>
            <person name="Tisserat N."/>
            <person name="Buell C.R."/>
        </authorList>
    </citation>
    <scope>NUCLEOTIDE SEQUENCE</scope>
    <source>
        <strain evidence="11">DAOM:BR144</strain>
    </source>
</reference>
<evidence type="ECO:0000313" key="10">
    <source>
        <dbReference type="EnsemblProtists" id="PYU1_T014490"/>
    </source>
</evidence>
<reference evidence="11" key="2">
    <citation type="submission" date="2010-04" db="EMBL/GenBank/DDBJ databases">
        <authorList>
            <person name="Buell R."/>
            <person name="Hamilton J."/>
            <person name="Hostetler J."/>
        </authorList>
    </citation>
    <scope>NUCLEOTIDE SEQUENCE [LARGE SCALE GENOMIC DNA]</scope>
    <source>
        <strain evidence="11">DAOM:BR144</strain>
    </source>
</reference>
<dbReference type="eggNOG" id="ENOG502R59A">
    <property type="taxonomic scope" value="Eukaryota"/>
</dbReference>
<evidence type="ECO:0000256" key="6">
    <source>
        <dbReference type="ARBA" id="ARBA00023136"/>
    </source>
</evidence>
<dbReference type="Proteomes" id="UP000019132">
    <property type="component" value="Unassembled WGS sequence"/>
</dbReference>
<dbReference type="EnsemblProtists" id="PYU1_T014490">
    <property type="protein sequence ID" value="PYU1_T014490"/>
    <property type="gene ID" value="PYU1_G014459"/>
</dbReference>
<dbReference type="InParanoid" id="K3XB91"/>
<dbReference type="OMA" id="CVPITQG"/>
<dbReference type="PROSITE" id="PS50222">
    <property type="entry name" value="EF_HAND_2"/>
    <property type="match status" value="1"/>
</dbReference>
<dbReference type="HOGENOM" id="CLU_009246_0_0_1"/>
<evidence type="ECO:0000313" key="11">
    <source>
        <dbReference type="Proteomes" id="UP000019132"/>
    </source>
</evidence>
<sequence length="1147" mass="129370">MEDDLVAASLDRGASMGDYARMKSLVPDAKDSISSLNTNATTTTTQSMRLRLRKQRSAGAPNGENKKRPNDGAVPLVSSIKQRMHRDKAQAAFKMNLQLSMRIALGVLLAGVAQTHAPANNSSKEWLFLPDHYYLGGLTYAAVMVIYAGARNVGGAIEQMWQIDTGVAIALLYNFVIFACIPMTQADLIHVQVELRGRSYDISVRDLAIVLPLLLLFTFLMFIAPMQANVKKFAVSTNLYFTLTIVNPMNPIIPTQRKDLGDGLFGTKNLITNFAIYSLVGAVGTTIALATMLLPYPILATRQLMNHMRDAPHDIREILNLIVDSYCFRAKDIKEMDFFRLRLDRLLSSAQERLTEMEDLVDNCWWEELIGAGIWFNFNKTVAKQFVKLYARLLKDVHAMKFAIESETCHWTHVVLMKKLQKRIYVLQTETNDLLEDISRKVLQADTSMPSSRFNHLEIQLERLMSKYTRLYGEMAASEVHSAADVGKTMPLNMFLYSFHALAHTLFEFEQRFNHKNFTSQYRIRNFVKVAWRSFYKKSNYPRQLLFFSFRTTLAVFIGVGFSTFVFAFSSTVPNAIAMVAQYHIGGTYGNTANRLTGLVAGTVLPSIFNFFLCKISNDIAYNALNNLVLFTWTVGSMYVYFSGTYLRMAGMVSGYMAASVLLEHSCRSVDAPIGTLTYSPLTENALGILILLLVELTLQPKSANGLLRENIQDLLKQYREGFRQIFRHNLASEQLQSPSESDMAHPHRLTDAEIKVLRKNLSVTFPQLLAQQTKLLHDASLEPTLWRPEFSVAKYSQVLNACQTIMTHLRILLDLVEWHDKRQSNGIDTRLHRPRASTLNQECRNAIIAAGDNPDAQSRVSLPFNAHQQWFNSQDAFEMSVEDTLETLTQLFSKDFSYVNGEETAIFMQMKEAFRIADVHRRGEVDASELVLFLEQLLPYAAIGNVQIDQYVGEFMQMVDKNHDGKISFAEFMKALDEGFRMELEIYETTTTTMARTSSDRCIEIKSEPSEIVAAQLATTEIESASSLGPHELIAPLSTTVHPAVIEDGKETPLLREMPLSNPRASSVHRRRTSIEGSAEALLNVESFTIKQAAAALKRSYAEHFTRQYNREHYVPMEDFIVMSCLISSCEKIAATLSQLNALAAT</sequence>
<organism evidence="10 11">
    <name type="scientific">Globisporangium ultimum (strain ATCC 200006 / CBS 805.95 / DAOM BR144)</name>
    <name type="common">Pythium ultimum</name>
    <dbReference type="NCBI Taxonomy" id="431595"/>
    <lineage>
        <taxon>Eukaryota</taxon>
        <taxon>Sar</taxon>
        <taxon>Stramenopiles</taxon>
        <taxon>Oomycota</taxon>
        <taxon>Peronosporomycetes</taxon>
        <taxon>Pythiales</taxon>
        <taxon>Pythiaceae</taxon>
        <taxon>Globisporangium</taxon>
    </lineage>
</organism>
<feature type="transmembrane region" description="Helical" evidence="8">
    <location>
        <begin position="91"/>
        <end position="113"/>
    </location>
</feature>
<evidence type="ECO:0000256" key="3">
    <source>
        <dbReference type="ARBA" id="ARBA00022692"/>
    </source>
</evidence>
<dbReference type="GO" id="GO:0005886">
    <property type="term" value="C:plasma membrane"/>
    <property type="evidence" value="ECO:0007669"/>
    <property type="project" value="UniProtKB-SubCell"/>
</dbReference>
<dbReference type="Gene3D" id="1.10.238.10">
    <property type="entry name" value="EF-hand"/>
    <property type="match status" value="1"/>
</dbReference>
<evidence type="ECO:0000256" key="7">
    <source>
        <dbReference type="SAM" id="MobiDB-lite"/>
    </source>
</evidence>
<dbReference type="EMBL" id="GL376575">
    <property type="status" value="NOT_ANNOTATED_CDS"/>
    <property type="molecule type" value="Genomic_DNA"/>
</dbReference>
<feature type="transmembrane region" description="Helical" evidence="8">
    <location>
        <begin position="620"/>
        <end position="642"/>
    </location>
</feature>
<dbReference type="VEuPathDB" id="FungiDB:PYU1_G014459"/>
<dbReference type="SUPFAM" id="SSF47473">
    <property type="entry name" value="EF-hand"/>
    <property type="match status" value="1"/>
</dbReference>
<feature type="transmembrane region" description="Helical" evidence="8">
    <location>
        <begin position="133"/>
        <end position="153"/>
    </location>
</feature>
<dbReference type="GO" id="GO:0005509">
    <property type="term" value="F:calcium ion binding"/>
    <property type="evidence" value="ECO:0007669"/>
    <property type="project" value="InterPro"/>
</dbReference>
<keyword evidence="11" id="KW-1185">Reference proteome</keyword>
<dbReference type="PANTHER" id="PTHR30509:SF9">
    <property type="entry name" value="MULTIDRUG RESISTANCE PROTEIN MDTO"/>
    <property type="match status" value="1"/>
</dbReference>
<keyword evidence="6 8" id="KW-0472">Membrane</keyword>
<protein>
    <recommendedName>
        <fullName evidence="9">EF-hand domain-containing protein</fullName>
    </recommendedName>
</protein>
<comment type="subcellular location">
    <subcellularLocation>
        <location evidence="1">Cell membrane</location>
        <topology evidence="1">Multi-pass membrane protein</topology>
    </subcellularLocation>
</comment>
<feature type="transmembrane region" description="Helical" evidence="8">
    <location>
        <begin position="204"/>
        <end position="223"/>
    </location>
</feature>
<dbReference type="SMART" id="SM00054">
    <property type="entry name" value="EFh"/>
    <property type="match status" value="2"/>
</dbReference>
<reference evidence="10" key="3">
    <citation type="submission" date="2015-02" db="UniProtKB">
        <authorList>
            <consortium name="EnsemblProtists"/>
        </authorList>
    </citation>
    <scope>IDENTIFICATION</scope>
    <source>
        <strain evidence="10">DAOM BR144</strain>
    </source>
</reference>
<evidence type="ECO:0000259" key="9">
    <source>
        <dbReference type="PROSITE" id="PS50222"/>
    </source>
</evidence>
<dbReference type="PANTHER" id="PTHR30509">
    <property type="entry name" value="P-HYDROXYBENZOIC ACID EFFLUX PUMP SUBUNIT-RELATED"/>
    <property type="match status" value="1"/>
</dbReference>
<name>K3XB91_GLOUD</name>
<dbReference type="AlphaFoldDB" id="K3XB91"/>
<dbReference type="CDD" id="cd00051">
    <property type="entry name" value="EFh"/>
    <property type="match status" value="1"/>
</dbReference>
<keyword evidence="5 8" id="KW-1133">Transmembrane helix</keyword>
<feature type="transmembrane region" description="Helical" evidence="8">
    <location>
        <begin position="235"/>
        <end position="254"/>
    </location>
</feature>
<feature type="domain" description="EF-hand" evidence="9">
    <location>
        <begin position="948"/>
        <end position="983"/>
    </location>
</feature>
<feature type="region of interest" description="Disordered" evidence="7">
    <location>
        <begin position="32"/>
        <end position="74"/>
    </location>
</feature>
<dbReference type="InterPro" id="IPR018247">
    <property type="entry name" value="EF_Hand_1_Ca_BS"/>
</dbReference>
<feature type="transmembrane region" description="Helical" evidence="8">
    <location>
        <begin position="545"/>
        <end position="569"/>
    </location>
</feature>
<proteinExistence type="predicted"/>
<keyword evidence="3 8" id="KW-0812">Transmembrane</keyword>
<keyword evidence="2" id="KW-1003">Cell membrane</keyword>
<evidence type="ECO:0000256" key="1">
    <source>
        <dbReference type="ARBA" id="ARBA00004651"/>
    </source>
</evidence>
<evidence type="ECO:0000256" key="8">
    <source>
        <dbReference type="SAM" id="Phobius"/>
    </source>
</evidence>
<evidence type="ECO:0000256" key="5">
    <source>
        <dbReference type="ARBA" id="ARBA00022989"/>
    </source>
</evidence>
<dbReference type="InterPro" id="IPR002048">
    <property type="entry name" value="EF_hand_dom"/>
</dbReference>
<feature type="transmembrane region" description="Helical" evidence="8">
    <location>
        <begin position="165"/>
        <end position="184"/>
    </location>
</feature>
<feature type="transmembrane region" description="Helical" evidence="8">
    <location>
        <begin position="596"/>
        <end position="613"/>
    </location>
</feature>
<dbReference type="Pfam" id="PF13499">
    <property type="entry name" value="EF-hand_7"/>
    <property type="match status" value="1"/>
</dbReference>
<evidence type="ECO:0000256" key="4">
    <source>
        <dbReference type="ARBA" id="ARBA00022837"/>
    </source>
</evidence>
<dbReference type="PROSITE" id="PS00018">
    <property type="entry name" value="EF_HAND_1"/>
    <property type="match status" value="1"/>
</dbReference>
<feature type="transmembrane region" description="Helical" evidence="8">
    <location>
        <begin position="274"/>
        <end position="299"/>
    </location>
</feature>
<dbReference type="STRING" id="431595.K3XB91"/>